<gene>
    <name evidence="2" type="ORF">BDV29DRAFT_193098</name>
</gene>
<dbReference type="EMBL" id="ML732266">
    <property type="protein sequence ID" value="KAB8071695.1"/>
    <property type="molecule type" value="Genomic_DNA"/>
</dbReference>
<dbReference type="InterPro" id="IPR001279">
    <property type="entry name" value="Metallo-B-lactamas"/>
</dbReference>
<dbReference type="Gene3D" id="3.60.15.10">
    <property type="entry name" value="Ribonuclease Z/Hydroxyacylglutathione hydrolase-like"/>
    <property type="match status" value="1"/>
</dbReference>
<protein>
    <submittedName>
        <fullName evidence="2">Beta-lactamase-like protein</fullName>
    </submittedName>
</protein>
<accession>A0A5N5WV81</accession>
<feature type="domain" description="Metallo-beta-lactamase" evidence="1">
    <location>
        <begin position="85"/>
        <end position="232"/>
    </location>
</feature>
<reference evidence="2 3" key="1">
    <citation type="submission" date="2019-04" db="EMBL/GenBank/DDBJ databases">
        <title>Friends and foes A comparative genomics study of 23 Aspergillus species from section Flavi.</title>
        <authorList>
            <consortium name="DOE Joint Genome Institute"/>
            <person name="Kjaerbolling I."/>
            <person name="Vesth T."/>
            <person name="Frisvad J.C."/>
            <person name="Nybo J.L."/>
            <person name="Theobald S."/>
            <person name="Kildgaard S."/>
            <person name="Isbrandt T."/>
            <person name="Kuo A."/>
            <person name="Sato A."/>
            <person name="Lyhne E.K."/>
            <person name="Kogle M.E."/>
            <person name="Wiebenga A."/>
            <person name="Kun R.S."/>
            <person name="Lubbers R.J."/>
            <person name="Makela M.R."/>
            <person name="Barry K."/>
            <person name="Chovatia M."/>
            <person name="Clum A."/>
            <person name="Daum C."/>
            <person name="Haridas S."/>
            <person name="He G."/>
            <person name="LaButti K."/>
            <person name="Lipzen A."/>
            <person name="Mondo S."/>
            <person name="Riley R."/>
            <person name="Salamov A."/>
            <person name="Simmons B.A."/>
            <person name="Magnuson J.K."/>
            <person name="Henrissat B."/>
            <person name="Mortensen U.H."/>
            <person name="Larsen T.O."/>
            <person name="Devries R.P."/>
            <person name="Grigoriev I.V."/>
            <person name="Machida M."/>
            <person name="Baker S.E."/>
            <person name="Andersen M.R."/>
        </authorList>
    </citation>
    <scope>NUCLEOTIDE SEQUENCE [LARGE SCALE GENOMIC DNA]</scope>
    <source>
        <strain evidence="2 3">CBS 151.66</strain>
    </source>
</reference>
<dbReference type="InterPro" id="IPR036866">
    <property type="entry name" value="RibonucZ/Hydroxyglut_hydro"/>
</dbReference>
<evidence type="ECO:0000259" key="1">
    <source>
        <dbReference type="Pfam" id="PF00753"/>
    </source>
</evidence>
<sequence>MDPSALDLLICSTCGIQYNVTSGLESCKICDDPRQYVPPSGQSWTTLRSLQASPNEYQNTFTTDPDNPNLISIQTTPKLAIGQRAFLCRSDHGNVLWDCITYLADETIQRVNSLGGIHTIVISHPHYFSTSIQWAEAFNADLYISAEDEGWLGNRGDGSKLKLWEGNRLYISDHPAEQRDEMADFVAIKTGGHFPGSSVLWWKSTKKLLIADTILVVPSGLYRVNRLPGTVSYTFMWSYPNFIPLPPDDVHGIWKAIKDIDFEDTHGAFTGHEIKGNSKAMVLESAKIIVKASGYLEHPIFLE</sequence>
<dbReference type="Pfam" id="PF00753">
    <property type="entry name" value="Lactamase_B"/>
    <property type="match status" value="1"/>
</dbReference>
<dbReference type="AlphaFoldDB" id="A0A5N5WV81"/>
<organism evidence="2 3">
    <name type="scientific">Aspergillus leporis</name>
    <dbReference type="NCBI Taxonomy" id="41062"/>
    <lineage>
        <taxon>Eukaryota</taxon>
        <taxon>Fungi</taxon>
        <taxon>Dikarya</taxon>
        <taxon>Ascomycota</taxon>
        <taxon>Pezizomycotina</taxon>
        <taxon>Eurotiomycetes</taxon>
        <taxon>Eurotiomycetidae</taxon>
        <taxon>Eurotiales</taxon>
        <taxon>Aspergillaceae</taxon>
        <taxon>Aspergillus</taxon>
        <taxon>Aspergillus subgen. Circumdati</taxon>
    </lineage>
</organism>
<keyword evidence="3" id="KW-1185">Reference proteome</keyword>
<dbReference type="PANTHER" id="PTHR36839">
    <property type="entry name" value="METALLO-BETA-LACTAMASE FAMILY PROTEIN (AFU_ORTHOLOGUE AFUA_5G12770)"/>
    <property type="match status" value="1"/>
</dbReference>
<dbReference type="Proteomes" id="UP000326565">
    <property type="component" value="Unassembled WGS sequence"/>
</dbReference>
<proteinExistence type="predicted"/>
<dbReference type="SUPFAM" id="SSF56281">
    <property type="entry name" value="Metallo-hydrolase/oxidoreductase"/>
    <property type="match status" value="1"/>
</dbReference>
<dbReference type="OrthoDB" id="17458at2759"/>
<evidence type="ECO:0000313" key="3">
    <source>
        <dbReference type="Proteomes" id="UP000326565"/>
    </source>
</evidence>
<name>A0A5N5WV81_9EURO</name>
<dbReference type="PANTHER" id="PTHR36839:SF1">
    <property type="entry name" value="METALLO-BETA-LACTAMASE FAMILY PROTEIN (AFU_ORTHOLOGUE AFUA_5G12770)"/>
    <property type="match status" value="1"/>
</dbReference>
<evidence type="ECO:0000313" key="2">
    <source>
        <dbReference type="EMBL" id="KAB8071695.1"/>
    </source>
</evidence>